<dbReference type="GO" id="GO:0046872">
    <property type="term" value="F:metal ion binding"/>
    <property type="evidence" value="ECO:0007669"/>
    <property type="project" value="UniProtKB-KW"/>
</dbReference>
<dbReference type="InterPro" id="IPR036909">
    <property type="entry name" value="Cyt_c-like_dom_sf"/>
</dbReference>
<dbReference type="STRING" id="1742972.COMA1_80047"/>
<feature type="chain" id="PRO_5006624289" description="Cytochrome c domain-containing protein" evidence="5">
    <location>
        <begin position="25"/>
        <end position="466"/>
    </location>
</feature>
<keyword evidence="2 4" id="KW-0479">Metal-binding</keyword>
<organism evidence="7 8">
    <name type="scientific">Candidatus Nitrospira nitrosa</name>
    <dbReference type="NCBI Taxonomy" id="1742972"/>
    <lineage>
        <taxon>Bacteria</taxon>
        <taxon>Pseudomonadati</taxon>
        <taxon>Nitrospirota</taxon>
        <taxon>Nitrospiria</taxon>
        <taxon>Nitrospirales</taxon>
        <taxon>Nitrospiraceae</taxon>
        <taxon>Nitrospira</taxon>
    </lineage>
</organism>
<evidence type="ECO:0000259" key="6">
    <source>
        <dbReference type="PROSITE" id="PS51007"/>
    </source>
</evidence>
<protein>
    <recommendedName>
        <fullName evidence="6">Cytochrome c domain-containing protein</fullName>
    </recommendedName>
</protein>
<sequence>MARSCCVWTVTFLFVVGWSLCAGADAPDSELGQSIFEQGIGRDGREIGGRIHGSLDLRGAAVACVSCHGANARGGGEAFIHAPDIRWHTLSKVFAPRRAGGARPPYNRLTFSRAIHQGVASSGRSLDPAMPRFDLSQDETDALLSYLTQISEGSVSEDVTTKVVLGLLPNSVAIAFAREIGDRLLSCPSIGTTTRFPPFEIIRYADPDDALSQMKTQIAHERVSAVLAPYIVGWERQYINAAMEWPVVTALPVTPLDLPENPGIAFPLPGLTSQVGALLDRALGDRARAVTVLTTASGLSTSEIVDFVRNELKMRRVHFNEAHLDQLSTIRPNTTWLLLAPLTQVEKRFHLLGSASGQKVFVPAMYFDPDAAQRIGRRLPGVSWYVAYPYQPTDVRTGRWRSPAEAWSEAGCALMAAMGEHEEGSWDLRQSAVVLGNGTTLTNIQGVVRQRQRVVIHTWDSSKIAQ</sequence>
<dbReference type="Gene3D" id="1.10.760.10">
    <property type="entry name" value="Cytochrome c-like domain"/>
    <property type="match status" value="1"/>
</dbReference>
<reference evidence="7 8" key="1">
    <citation type="submission" date="2015-10" db="EMBL/GenBank/DDBJ databases">
        <authorList>
            <person name="Gilbert D.G."/>
        </authorList>
    </citation>
    <scope>NUCLEOTIDE SEQUENCE [LARGE SCALE GENOMIC DNA]</scope>
    <source>
        <strain evidence="7">COMA1</strain>
    </source>
</reference>
<evidence type="ECO:0000313" key="7">
    <source>
        <dbReference type="EMBL" id="CUS39483.1"/>
    </source>
</evidence>
<dbReference type="Pfam" id="PF00034">
    <property type="entry name" value="Cytochrom_C"/>
    <property type="match status" value="1"/>
</dbReference>
<dbReference type="RefSeq" id="WP_090751247.1">
    <property type="nucleotide sequence ID" value="NZ_CZQA01000014.1"/>
</dbReference>
<gene>
    <name evidence="7" type="ORF">COMA1_80047</name>
</gene>
<evidence type="ECO:0000256" key="4">
    <source>
        <dbReference type="PROSITE-ProRule" id="PRU00433"/>
    </source>
</evidence>
<dbReference type="AlphaFoldDB" id="A0A0S4LU11"/>
<evidence type="ECO:0000256" key="3">
    <source>
        <dbReference type="ARBA" id="ARBA00023004"/>
    </source>
</evidence>
<accession>A0A0S4LU11</accession>
<keyword evidence="5" id="KW-0732">Signal</keyword>
<evidence type="ECO:0000256" key="1">
    <source>
        <dbReference type="ARBA" id="ARBA00022617"/>
    </source>
</evidence>
<dbReference type="PROSITE" id="PS51007">
    <property type="entry name" value="CYTC"/>
    <property type="match status" value="1"/>
</dbReference>
<keyword evidence="3 4" id="KW-0408">Iron</keyword>
<dbReference type="SUPFAM" id="SSF46626">
    <property type="entry name" value="Cytochrome c"/>
    <property type="match status" value="1"/>
</dbReference>
<proteinExistence type="predicted"/>
<name>A0A0S4LU11_9BACT</name>
<dbReference type="EMBL" id="CZQA01000014">
    <property type="protein sequence ID" value="CUS39483.1"/>
    <property type="molecule type" value="Genomic_DNA"/>
</dbReference>
<evidence type="ECO:0000313" key="8">
    <source>
        <dbReference type="Proteomes" id="UP000199032"/>
    </source>
</evidence>
<dbReference type="InterPro" id="IPR009056">
    <property type="entry name" value="Cyt_c-like_dom"/>
</dbReference>
<dbReference type="OrthoDB" id="9777352at2"/>
<evidence type="ECO:0000256" key="5">
    <source>
        <dbReference type="SAM" id="SignalP"/>
    </source>
</evidence>
<dbReference type="GO" id="GO:0009055">
    <property type="term" value="F:electron transfer activity"/>
    <property type="evidence" value="ECO:0007669"/>
    <property type="project" value="InterPro"/>
</dbReference>
<feature type="domain" description="Cytochrome c" evidence="6">
    <location>
        <begin position="27"/>
        <end position="151"/>
    </location>
</feature>
<dbReference type="Proteomes" id="UP000199032">
    <property type="component" value="Unassembled WGS sequence"/>
</dbReference>
<evidence type="ECO:0000256" key="2">
    <source>
        <dbReference type="ARBA" id="ARBA00022723"/>
    </source>
</evidence>
<keyword evidence="1 4" id="KW-0349">Heme</keyword>
<keyword evidence="8" id="KW-1185">Reference proteome</keyword>
<feature type="signal peptide" evidence="5">
    <location>
        <begin position="1"/>
        <end position="24"/>
    </location>
</feature>
<dbReference type="GO" id="GO:0020037">
    <property type="term" value="F:heme binding"/>
    <property type="evidence" value="ECO:0007669"/>
    <property type="project" value="InterPro"/>
</dbReference>